<dbReference type="InterPro" id="IPR003593">
    <property type="entry name" value="AAA+_ATPase"/>
</dbReference>
<evidence type="ECO:0000256" key="1">
    <source>
        <dbReference type="ARBA" id="ARBA00022448"/>
    </source>
</evidence>
<dbReference type="EMBL" id="JAUSVO010000001">
    <property type="protein sequence ID" value="MDQ0436294.1"/>
    <property type="molecule type" value="Genomic_DNA"/>
</dbReference>
<dbReference type="PANTHER" id="PTHR45772:SF7">
    <property type="entry name" value="AMINO ACID ABC TRANSPORTER ATP-BINDING PROTEIN"/>
    <property type="match status" value="1"/>
</dbReference>
<dbReference type="SUPFAM" id="SSF52540">
    <property type="entry name" value="P-loop containing nucleoside triphosphate hydrolases"/>
    <property type="match status" value="1"/>
</dbReference>
<evidence type="ECO:0000313" key="5">
    <source>
        <dbReference type="EMBL" id="MDQ0436294.1"/>
    </source>
</evidence>
<dbReference type="PROSITE" id="PS50893">
    <property type="entry name" value="ABC_TRANSPORTER_2"/>
    <property type="match status" value="1"/>
</dbReference>
<keyword evidence="2" id="KW-0547">Nucleotide-binding</keyword>
<reference evidence="5 6" key="1">
    <citation type="submission" date="2023-07" db="EMBL/GenBank/DDBJ databases">
        <title>Genomic Encyclopedia of Type Strains, Phase IV (KMG-IV): sequencing the most valuable type-strain genomes for metagenomic binning, comparative biology and taxonomic classification.</title>
        <authorList>
            <person name="Goeker M."/>
        </authorList>
    </citation>
    <scope>NUCLEOTIDE SEQUENCE [LARGE SCALE GENOMIC DNA]</scope>
    <source>
        <strain evidence="5 6">B6-8</strain>
    </source>
</reference>
<sequence>MILRLDNVSKSYGALKVTDNVTVAVPRGEALGIIGPNGAGKSTLFNLITGNVLPNEGRIEFLGRDVTRAPAMERVRMGVGRSFQIPQPFEGLTVFENLLTAAAFGRGGREADMVDACAHILDETELLKKANVVAGTLSLLDRKRLELARALATGPELLLLDEIAGGLTEGECKALVATIRAIHARSTTIIWIEHVLHALNSVVERLLVLDFGRVIGIGAPDEIMASREVREIYLGLEV</sequence>
<dbReference type="InterPro" id="IPR051120">
    <property type="entry name" value="ABC_AA/LPS_Transport"/>
</dbReference>
<dbReference type="Proteomes" id="UP001241603">
    <property type="component" value="Unassembled WGS sequence"/>
</dbReference>
<keyword evidence="3 5" id="KW-0067">ATP-binding</keyword>
<accession>A0ABU0H1V6</accession>
<evidence type="ECO:0000256" key="3">
    <source>
        <dbReference type="ARBA" id="ARBA00022840"/>
    </source>
</evidence>
<feature type="domain" description="ABC transporter" evidence="4">
    <location>
        <begin position="3"/>
        <end position="236"/>
    </location>
</feature>
<dbReference type="Pfam" id="PF00005">
    <property type="entry name" value="ABC_tran"/>
    <property type="match status" value="1"/>
</dbReference>
<protein>
    <submittedName>
        <fullName evidence="5">Branched-chain amino acid transport system ATP-binding protein</fullName>
    </submittedName>
</protein>
<dbReference type="InterPro" id="IPR027417">
    <property type="entry name" value="P-loop_NTPase"/>
</dbReference>
<dbReference type="CDD" id="cd03219">
    <property type="entry name" value="ABC_Mj1267_LivG_branched"/>
    <property type="match status" value="1"/>
</dbReference>
<evidence type="ECO:0000256" key="2">
    <source>
        <dbReference type="ARBA" id="ARBA00022741"/>
    </source>
</evidence>
<name>A0ABU0H1V6_9HYPH</name>
<proteinExistence type="predicted"/>
<gene>
    <name evidence="5" type="ORF">QO014_000664</name>
</gene>
<dbReference type="RefSeq" id="WP_266347219.1">
    <property type="nucleotide sequence ID" value="NZ_JAPKNG010000001.1"/>
</dbReference>
<evidence type="ECO:0000313" key="6">
    <source>
        <dbReference type="Proteomes" id="UP001241603"/>
    </source>
</evidence>
<dbReference type="GO" id="GO:0005524">
    <property type="term" value="F:ATP binding"/>
    <property type="evidence" value="ECO:0007669"/>
    <property type="project" value="UniProtKB-KW"/>
</dbReference>
<dbReference type="Gene3D" id="3.40.50.300">
    <property type="entry name" value="P-loop containing nucleotide triphosphate hydrolases"/>
    <property type="match status" value="1"/>
</dbReference>
<comment type="caution">
    <text evidence="5">The sequence shown here is derived from an EMBL/GenBank/DDBJ whole genome shotgun (WGS) entry which is preliminary data.</text>
</comment>
<organism evidence="5 6">
    <name type="scientific">Kaistia dalseonensis</name>
    <dbReference type="NCBI Taxonomy" id="410840"/>
    <lineage>
        <taxon>Bacteria</taxon>
        <taxon>Pseudomonadati</taxon>
        <taxon>Pseudomonadota</taxon>
        <taxon>Alphaproteobacteria</taxon>
        <taxon>Hyphomicrobiales</taxon>
        <taxon>Kaistiaceae</taxon>
        <taxon>Kaistia</taxon>
    </lineage>
</organism>
<dbReference type="SMART" id="SM00382">
    <property type="entry name" value="AAA"/>
    <property type="match status" value="1"/>
</dbReference>
<dbReference type="PANTHER" id="PTHR45772">
    <property type="entry name" value="CONSERVED COMPONENT OF ABC TRANSPORTER FOR NATURAL AMINO ACIDS-RELATED"/>
    <property type="match status" value="1"/>
</dbReference>
<keyword evidence="1" id="KW-0813">Transport</keyword>
<dbReference type="InterPro" id="IPR003439">
    <property type="entry name" value="ABC_transporter-like_ATP-bd"/>
</dbReference>
<evidence type="ECO:0000259" key="4">
    <source>
        <dbReference type="PROSITE" id="PS50893"/>
    </source>
</evidence>
<keyword evidence="6" id="KW-1185">Reference proteome</keyword>